<dbReference type="Pfam" id="PF00090">
    <property type="entry name" value="TSP_1"/>
    <property type="match status" value="4"/>
</dbReference>
<evidence type="ECO:0000256" key="2">
    <source>
        <dbReference type="ARBA" id="ARBA00023157"/>
    </source>
</evidence>
<dbReference type="OrthoDB" id="446173at2759"/>
<feature type="region of interest" description="Disordered" evidence="3">
    <location>
        <begin position="251"/>
        <end position="299"/>
    </location>
</feature>
<evidence type="ECO:0000313" key="4">
    <source>
        <dbReference type="EMBL" id="KAF6026219.1"/>
    </source>
</evidence>
<sequence length="562" mass="62116">MPLLYYLSLAKPTVILCSNTLFNHPKSLWCSSYFLYVFVQGIRVIFLWNWYIVVSIIWTNVRVEENWPSTAFYSVRVYNLEIMFCIEKRVRWKNFLIYFLGIHILISTVESQSGLGEWGGWGACSVSCAGGDQMRTRPCLDRRLCGGPVSEGRNCNNVPCPIHGAWEAWESWISCTKTCGGGTSARKRSCDAPSPSFGGRFCEGGVPENIDNESVEWQWRACNTHRCEGDRGTGPLPAVVLPTLAPKFTTARSRVPLPSAPTPPPVAQPRPPPPVRQPSPPVRQPSPSVRQPSLQPGAQPGWSAWGAWGACSASCAGGDRTRTRVCLDNRFCSGTEPNSENCNNVPCPIHGAWEAWESWISCTKTCGGGTSARKRSCDAPSPSFGGRFCVGGVPENIDNESVEWQWRACNTQRCEGDAGPLRPVVLPTLAPKFTTARSRISLPSAPTPSPRVRSRPSPPVRSPAPSRVSQRTMWFRNALANSLFAEETEIGDQLHLQDTTSQDQLIIMEDTELGVGVNLQFTSTLDKDHTTITNWRKQLFGRLDNSILSADANFEFLMMSNI</sequence>
<organism evidence="4 5">
    <name type="scientific">Bugula neritina</name>
    <name type="common">Brown bryozoan</name>
    <name type="synonym">Sertularia neritina</name>
    <dbReference type="NCBI Taxonomy" id="10212"/>
    <lineage>
        <taxon>Eukaryota</taxon>
        <taxon>Metazoa</taxon>
        <taxon>Spiralia</taxon>
        <taxon>Lophotrochozoa</taxon>
        <taxon>Bryozoa</taxon>
        <taxon>Gymnolaemata</taxon>
        <taxon>Cheilostomatida</taxon>
        <taxon>Flustrina</taxon>
        <taxon>Buguloidea</taxon>
        <taxon>Bugulidae</taxon>
        <taxon>Bugula</taxon>
    </lineage>
</organism>
<dbReference type="EMBL" id="VXIV02002320">
    <property type="protein sequence ID" value="KAF6026219.1"/>
    <property type="molecule type" value="Genomic_DNA"/>
</dbReference>
<proteinExistence type="predicted"/>
<dbReference type="PROSITE" id="PS50092">
    <property type="entry name" value="TSP1"/>
    <property type="match status" value="4"/>
</dbReference>
<dbReference type="Gene3D" id="2.20.100.10">
    <property type="entry name" value="Thrombospondin type-1 (TSP1) repeat"/>
    <property type="match status" value="4"/>
</dbReference>
<gene>
    <name evidence="4" type="ORF">EB796_015464</name>
</gene>
<evidence type="ECO:0000313" key="5">
    <source>
        <dbReference type="Proteomes" id="UP000593567"/>
    </source>
</evidence>
<keyword evidence="2" id="KW-1015">Disulfide bond</keyword>
<keyword evidence="5" id="KW-1185">Reference proteome</keyword>
<dbReference type="SMART" id="SM00209">
    <property type="entry name" value="TSP1"/>
    <property type="match status" value="4"/>
</dbReference>
<dbReference type="AlphaFoldDB" id="A0A7J7JIS1"/>
<evidence type="ECO:0000256" key="3">
    <source>
        <dbReference type="SAM" id="MobiDB-lite"/>
    </source>
</evidence>
<feature type="region of interest" description="Disordered" evidence="3">
    <location>
        <begin position="439"/>
        <end position="468"/>
    </location>
</feature>
<dbReference type="InterPro" id="IPR052065">
    <property type="entry name" value="Compl_asym_regulator"/>
</dbReference>
<protein>
    <submittedName>
        <fullName evidence="4">HMCN1</fullName>
    </submittedName>
</protein>
<feature type="compositionally biased region" description="Low complexity" evidence="3">
    <location>
        <begin position="285"/>
        <end position="299"/>
    </location>
</feature>
<feature type="compositionally biased region" description="Pro residues" evidence="3">
    <location>
        <begin position="258"/>
        <end position="284"/>
    </location>
</feature>
<reference evidence="4" key="1">
    <citation type="submission" date="2020-06" db="EMBL/GenBank/DDBJ databases">
        <title>Draft genome of Bugula neritina, a colonial animal packing powerful symbionts and potential medicines.</title>
        <authorList>
            <person name="Rayko M."/>
        </authorList>
    </citation>
    <scope>NUCLEOTIDE SEQUENCE [LARGE SCALE GENOMIC DNA]</scope>
    <source>
        <strain evidence="4">Kwan_BN1</strain>
    </source>
</reference>
<dbReference type="InterPro" id="IPR000884">
    <property type="entry name" value="TSP1_rpt"/>
</dbReference>
<comment type="caution">
    <text evidence="4">The sequence shown here is derived from an EMBL/GenBank/DDBJ whole genome shotgun (WGS) entry which is preliminary data.</text>
</comment>
<dbReference type="Proteomes" id="UP000593567">
    <property type="component" value="Unassembled WGS sequence"/>
</dbReference>
<keyword evidence="1" id="KW-0677">Repeat</keyword>
<dbReference type="InterPro" id="IPR036383">
    <property type="entry name" value="TSP1_rpt_sf"/>
</dbReference>
<name>A0A7J7JIS1_BUGNE</name>
<accession>A0A7J7JIS1</accession>
<dbReference type="SUPFAM" id="SSF82895">
    <property type="entry name" value="TSP-1 type 1 repeat"/>
    <property type="match status" value="4"/>
</dbReference>
<dbReference type="PANTHER" id="PTHR22906">
    <property type="entry name" value="PROPERDIN"/>
    <property type="match status" value="1"/>
</dbReference>
<evidence type="ECO:0000256" key="1">
    <source>
        <dbReference type="ARBA" id="ARBA00022737"/>
    </source>
</evidence>